<dbReference type="InterPro" id="IPR017872">
    <property type="entry name" value="Pyrmidine_PPase_CS"/>
</dbReference>
<gene>
    <name evidence="7" type="primary">deoA</name>
    <name evidence="10" type="ORF">ISF6_2087</name>
</gene>
<accession>A0A0K8P0R3</accession>
<dbReference type="Gene3D" id="1.20.970.10">
    <property type="entry name" value="Transferase, Pyrimidine Nucleoside Phosphorylase, Chain C"/>
    <property type="match status" value="1"/>
</dbReference>
<dbReference type="PANTHER" id="PTHR10515:SF0">
    <property type="entry name" value="THYMIDINE PHOSPHORYLASE"/>
    <property type="match status" value="1"/>
</dbReference>
<reference evidence="11" key="1">
    <citation type="submission" date="2015-07" db="EMBL/GenBank/DDBJ databases">
        <title>Discovery of a poly(ethylene terephthalate assimilation.</title>
        <authorList>
            <person name="Yoshida S."/>
            <person name="Hiraga K."/>
            <person name="Takehana T."/>
            <person name="Taniguchi I."/>
            <person name="Yamaji H."/>
            <person name="Maeda Y."/>
            <person name="Toyohara K."/>
            <person name="Miyamoto K."/>
            <person name="Kimura Y."/>
            <person name="Oda K."/>
        </authorList>
    </citation>
    <scope>NUCLEOTIDE SEQUENCE [LARGE SCALE GENOMIC DNA]</scope>
    <source>
        <strain evidence="11">NBRC 110686 / TISTR 2288 / 201-F6</strain>
    </source>
</reference>
<evidence type="ECO:0000256" key="6">
    <source>
        <dbReference type="ARBA" id="ARBA00048550"/>
    </source>
</evidence>
<reference evidence="10 11" key="2">
    <citation type="journal article" date="2016" name="Science">
        <title>A bacterium that degrades and assimilates poly(ethylene terephthalate).</title>
        <authorList>
            <person name="Yoshida S."/>
            <person name="Hiraga K."/>
            <person name="Takehana T."/>
            <person name="Taniguchi I."/>
            <person name="Yamaji H."/>
            <person name="Maeda Y."/>
            <person name="Toyohara K."/>
            <person name="Miyamoto K."/>
            <person name="Kimura Y."/>
            <person name="Oda K."/>
        </authorList>
    </citation>
    <scope>NUCLEOTIDE SEQUENCE [LARGE SCALE GENOMIC DNA]</scope>
    <source>
        <strain evidence="11">NBRC 110686 / TISTR 2288 / 201-F6</strain>
    </source>
</reference>
<dbReference type="InterPro" id="IPR013465">
    <property type="entry name" value="Thymidine_Pase"/>
</dbReference>
<comment type="caution">
    <text evidence="10">The sequence shown here is derived from an EMBL/GenBank/DDBJ whole genome shotgun (WGS) entry which is preliminary data.</text>
</comment>
<evidence type="ECO:0000256" key="4">
    <source>
        <dbReference type="ARBA" id="ARBA00022676"/>
    </source>
</evidence>
<dbReference type="Pfam" id="PF00591">
    <property type="entry name" value="Glycos_transf_3"/>
    <property type="match status" value="1"/>
</dbReference>
<dbReference type="GO" id="GO:0046104">
    <property type="term" value="P:thymidine metabolic process"/>
    <property type="evidence" value="ECO:0007669"/>
    <property type="project" value="UniProtKB-UniRule"/>
</dbReference>
<dbReference type="GO" id="GO:0005829">
    <property type="term" value="C:cytosol"/>
    <property type="evidence" value="ECO:0007669"/>
    <property type="project" value="TreeGrafter"/>
</dbReference>
<dbReference type="InterPro" id="IPR036320">
    <property type="entry name" value="Glycosyl_Trfase_fam3_N_dom_sf"/>
</dbReference>
<evidence type="ECO:0000256" key="3">
    <source>
        <dbReference type="ARBA" id="ARBA00011892"/>
    </source>
</evidence>
<dbReference type="FunFam" id="3.40.1030.10:FF:000003">
    <property type="entry name" value="Pyrimidine-nucleoside phosphorylase"/>
    <property type="match status" value="1"/>
</dbReference>
<comment type="catalytic activity">
    <reaction evidence="6 7">
        <text>thymidine + phosphate = 2-deoxy-alpha-D-ribose 1-phosphate + thymine</text>
        <dbReference type="Rhea" id="RHEA:16037"/>
        <dbReference type="ChEBI" id="CHEBI:17748"/>
        <dbReference type="ChEBI" id="CHEBI:17821"/>
        <dbReference type="ChEBI" id="CHEBI:43474"/>
        <dbReference type="ChEBI" id="CHEBI:57259"/>
        <dbReference type="EC" id="2.4.2.4"/>
    </reaction>
</comment>
<evidence type="ECO:0000256" key="8">
    <source>
        <dbReference type="SAM" id="MobiDB-lite"/>
    </source>
</evidence>
<dbReference type="Gene3D" id="3.40.1030.10">
    <property type="entry name" value="Nucleoside phosphorylase/phosphoribosyltransferase catalytic domain"/>
    <property type="match status" value="1"/>
</dbReference>
<protein>
    <recommendedName>
        <fullName evidence="3 7">Thymidine phosphorylase</fullName>
        <ecNumber evidence="3 7">2.4.2.4</ecNumber>
    </recommendedName>
    <alternativeName>
        <fullName evidence="7">TdRPase</fullName>
    </alternativeName>
</protein>
<comment type="subunit">
    <text evidence="2 7">Homodimer.</text>
</comment>
<dbReference type="SUPFAM" id="SSF54680">
    <property type="entry name" value="Pyrimidine nucleoside phosphorylase C-terminal domain"/>
    <property type="match status" value="1"/>
</dbReference>
<comment type="similarity">
    <text evidence="1 7">Belongs to the thymidine/pyrimidine-nucleoside phosphorylase family.</text>
</comment>
<evidence type="ECO:0000256" key="2">
    <source>
        <dbReference type="ARBA" id="ARBA00011738"/>
    </source>
</evidence>
<sequence length="475" mass="48136">MGSPATTPAALPRETIRRTREGLPLDDDEIAAFVAGIADGRIGDAQVGAWAMAVRCRGLDTAATAALTRAMRDSGERLDWSAEGLGGPVVDKHSTGGVGDGTSLVLGPLLAACGAFVPMVSGRGLGHTGGTLDKLEAIPGYQVLPERATLRRVVREVGVAIVGAGPGLAPADQRLYAVRDLTATVDSLPLITASILSKKLAAGLQALVLDVKLGNGAFLAAPEEAEALARSLVEVAGRAGLPADALLSAMDQPLAPVAGNALEVADAIARLRRGPGVPAADGTPDDPTAGGNLDRHDSLVLALGARLLWRAGLDDTPDAARRRLHAAWADGRAAERFARMVAALGGPADLLERPGQHLAAAPVQREVPPLPGQAAAAAVQAIDTRALGDVVVALGGGRLRPGDRVDPRVGLDRLAPIGPRPAGAPLARVHAATAEAAEAAVAAVQAAYRLGDAAVAPLPLLGRIVTAIPPSGHSR</sequence>
<dbReference type="SMART" id="SM00941">
    <property type="entry name" value="PYNP_C"/>
    <property type="match status" value="1"/>
</dbReference>
<dbReference type="SUPFAM" id="SSF52418">
    <property type="entry name" value="Nucleoside phosphorylase/phosphoribosyltransferase catalytic domain"/>
    <property type="match status" value="1"/>
</dbReference>
<dbReference type="InterPro" id="IPR013102">
    <property type="entry name" value="PYNP_C"/>
</dbReference>
<feature type="region of interest" description="Disordered" evidence="8">
    <location>
        <begin position="1"/>
        <end position="22"/>
    </location>
</feature>
<dbReference type="InterPro" id="IPR018090">
    <property type="entry name" value="Pyrmidine_PPas_bac/euk"/>
</dbReference>
<comment type="function">
    <text evidence="7">The enzymes which catalyze the reversible phosphorolysis of pyrimidine nucleosides are involved in the degradation of these compounds and in their utilization as carbon and energy sources, or in the rescue of pyrimidine bases for nucleotide synthesis.</text>
</comment>
<evidence type="ECO:0000259" key="9">
    <source>
        <dbReference type="SMART" id="SM00941"/>
    </source>
</evidence>
<dbReference type="PIRSF" id="PIRSF000478">
    <property type="entry name" value="TP_PyNP"/>
    <property type="match status" value="1"/>
</dbReference>
<dbReference type="InterPro" id="IPR035902">
    <property type="entry name" value="Nuc_phospho_transferase"/>
</dbReference>
<dbReference type="Gene3D" id="3.90.1170.30">
    <property type="entry name" value="Pyrimidine nucleoside phosphorylase-like, C-terminal domain"/>
    <property type="match status" value="1"/>
</dbReference>
<dbReference type="EMBL" id="BBYR01000033">
    <property type="protein sequence ID" value="GAP36247.1"/>
    <property type="molecule type" value="Genomic_DNA"/>
</dbReference>
<dbReference type="SUPFAM" id="SSF47648">
    <property type="entry name" value="Nucleoside phosphorylase/phosphoribosyltransferase N-terminal domain"/>
    <property type="match status" value="1"/>
</dbReference>
<name>A0A0K8P0R3_PISS1</name>
<dbReference type="RefSeq" id="WP_054020251.1">
    <property type="nucleotide sequence ID" value="NZ_BBYR01000033.1"/>
</dbReference>
<dbReference type="NCBIfam" id="TIGR02644">
    <property type="entry name" value="Y_phosphoryl"/>
    <property type="match status" value="1"/>
</dbReference>
<dbReference type="InterPro" id="IPR036566">
    <property type="entry name" value="PYNP-like_C_sf"/>
</dbReference>
<dbReference type="Pfam" id="PF02885">
    <property type="entry name" value="Glycos_trans_3N"/>
    <property type="match status" value="1"/>
</dbReference>
<evidence type="ECO:0000313" key="10">
    <source>
        <dbReference type="EMBL" id="GAP36247.1"/>
    </source>
</evidence>
<dbReference type="PANTHER" id="PTHR10515">
    <property type="entry name" value="THYMIDINE PHOSPHORYLASE"/>
    <property type="match status" value="1"/>
</dbReference>
<dbReference type="InterPro" id="IPR000053">
    <property type="entry name" value="Thymidine/pyrmidine_PPase"/>
</dbReference>
<dbReference type="InterPro" id="IPR000312">
    <property type="entry name" value="Glycosyl_Trfase_fam3"/>
</dbReference>
<comment type="pathway">
    <text evidence="7">Pyrimidine metabolism; dTMP biosynthesis via salvage pathway; dTMP from thymine: step 1/2.</text>
</comment>
<keyword evidence="4 7" id="KW-0328">Glycosyltransferase</keyword>
<dbReference type="UniPathway" id="UPA00578">
    <property type="reaction ID" value="UER00638"/>
</dbReference>
<dbReference type="GO" id="GO:0004645">
    <property type="term" value="F:1,4-alpha-oligoglucan phosphorylase activity"/>
    <property type="evidence" value="ECO:0007669"/>
    <property type="project" value="InterPro"/>
</dbReference>
<evidence type="ECO:0000256" key="1">
    <source>
        <dbReference type="ARBA" id="ARBA00006915"/>
    </source>
</evidence>
<dbReference type="GO" id="GO:0006206">
    <property type="term" value="P:pyrimidine nucleobase metabolic process"/>
    <property type="evidence" value="ECO:0007669"/>
    <property type="project" value="InterPro"/>
</dbReference>
<dbReference type="HAMAP" id="MF_01628">
    <property type="entry name" value="Thymid_phosp"/>
    <property type="match status" value="1"/>
</dbReference>
<dbReference type="NCBIfam" id="NF004490">
    <property type="entry name" value="PRK05820.1"/>
    <property type="match status" value="1"/>
</dbReference>
<keyword evidence="11" id="KW-1185">Reference proteome</keyword>
<dbReference type="Proteomes" id="UP000037660">
    <property type="component" value="Unassembled WGS sequence"/>
</dbReference>
<dbReference type="EC" id="2.4.2.4" evidence="3 7"/>
<dbReference type="PROSITE" id="PS00647">
    <property type="entry name" value="THYMID_PHOSPHORYLASE"/>
    <property type="match status" value="1"/>
</dbReference>
<dbReference type="AlphaFoldDB" id="A0A0K8P0R3"/>
<dbReference type="STRING" id="1547922.ISF6_2087"/>
<proteinExistence type="inferred from homology"/>
<evidence type="ECO:0000256" key="5">
    <source>
        <dbReference type="ARBA" id="ARBA00022679"/>
    </source>
</evidence>
<dbReference type="InterPro" id="IPR017459">
    <property type="entry name" value="Glycosyl_Trfase_fam3_N_dom"/>
</dbReference>
<keyword evidence="5 7" id="KW-0808">Transferase</keyword>
<feature type="domain" description="Pyrimidine nucleoside phosphorylase C-terminal" evidence="9">
    <location>
        <begin position="378"/>
        <end position="451"/>
    </location>
</feature>
<evidence type="ECO:0000313" key="11">
    <source>
        <dbReference type="Proteomes" id="UP000037660"/>
    </source>
</evidence>
<dbReference type="OrthoDB" id="9763887at2"/>
<dbReference type="Pfam" id="PF07831">
    <property type="entry name" value="PYNP_C"/>
    <property type="match status" value="1"/>
</dbReference>
<dbReference type="GO" id="GO:0009032">
    <property type="term" value="F:thymidine phosphorylase activity"/>
    <property type="evidence" value="ECO:0007669"/>
    <property type="project" value="UniProtKB-UniRule"/>
</dbReference>
<evidence type="ECO:0000256" key="7">
    <source>
        <dbReference type="HAMAP-Rule" id="MF_01628"/>
    </source>
</evidence>
<organism evidence="10 11">
    <name type="scientific">Piscinibacter sakaiensis</name>
    <name type="common">Ideonella sakaiensis</name>
    <dbReference type="NCBI Taxonomy" id="1547922"/>
    <lineage>
        <taxon>Bacteria</taxon>
        <taxon>Pseudomonadati</taxon>
        <taxon>Pseudomonadota</taxon>
        <taxon>Betaproteobacteria</taxon>
        <taxon>Burkholderiales</taxon>
        <taxon>Sphaerotilaceae</taxon>
        <taxon>Piscinibacter</taxon>
    </lineage>
</organism>